<dbReference type="InterPro" id="IPR017871">
    <property type="entry name" value="ABC_transporter-like_CS"/>
</dbReference>
<feature type="transmembrane region" description="Helical" evidence="8">
    <location>
        <begin position="177"/>
        <end position="197"/>
    </location>
</feature>
<dbReference type="InterPro" id="IPR036640">
    <property type="entry name" value="ABC1_TM_sf"/>
</dbReference>
<keyword evidence="6 8" id="KW-1133">Transmembrane helix</keyword>
<evidence type="ECO:0000256" key="5">
    <source>
        <dbReference type="ARBA" id="ARBA00022840"/>
    </source>
</evidence>
<dbReference type="InterPro" id="IPR039421">
    <property type="entry name" value="Type_1_exporter"/>
</dbReference>
<dbReference type="FunFam" id="3.40.50.300:FF:000287">
    <property type="entry name" value="Multidrug ABC transporter ATP-binding protein"/>
    <property type="match status" value="1"/>
</dbReference>
<keyword evidence="4" id="KW-0547">Nucleotide-binding</keyword>
<dbReference type="Pfam" id="PF00005">
    <property type="entry name" value="ABC_tran"/>
    <property type="match status" value="1"/>
</dbReference>
<evidence type="ECO:0000256" key="7">
    <source>
        <dbReference type="ARBA" id="ARBA00023136"/>
    </source>
</evidence>
<feature type="transmembrane region" description="Helical" evidence="8">
    <location>
        <begin position="284"/>
        <end position="303"/>
    </location>
</feature>
<dbReference type="Proteomes" id="UP000198577">
    <property type="component" value="Unassembled WGS sequence"/>
</dbReference>
<dbReference type="PANTHER" id="PTHR43394">
    <property type="entry name" value="ATP-DEPENDENT PERMEASE MDL1, MITOCHONDRIAL"/>
    <property type="match status" value="1"/>
</dbReference>
<dbReference type="PANTHER" id="PTHR43394:SF1">
    <property type="entry name" value="ATP-BINDING CASSETTE SUB-FAMILY B MEMBER 10, MITOCHONDRIAL"/>
    <property type="match status" value="1"/>
</dbReference>
<feature type="transmembrane region" description="Helical" evidence="8">
    <location>
        <begin position="258"/>
        <end position="278"/>
    </location>
</feature>
<dbReference type="AlphaFoldDB" id="A0A1I5XIT6"/>
<dbReference type="InterPro" id="IPR003593">
    <property type="entry name" value="AAA+_ATPase"/>
</dbReference>
<keyword evidence="3 8" id="KW-0812">Transmembrane</keyword>
<feature type="domain" description="ABC transporter" evidence="9">
    <location>
        <begin position="352"/>
        <end position="586"/>
    </location>
</feature>
<gene>
    <name evidence="11" type="ORF">SAMN05444406_1275</name>
</gene>
<name>A0A1I5XIT6_9FIRM</name>
<dbReference type="InterPro" id="IPR027417">
    <property type="entry name" value="P-loop_NTPase"/>
</dbReference>
<comment type="subcellular location">
    <subcellularLocation>
        <location evidence="1">Cell membrane</location>
        <topology evidence="1">Multi-pass membrane protein</topology>
    </subcellularLocation>
</comment>
<dbReference type="GO" id="GO:0005886">
    <property type="term" value="C:plasma membrane"/>
    <property type="evidence" value="ECO:0007669"/>
    <property type="project" value="UniProtKB-SubCell"/>
</dbReference>
<dbReference type="GO" id="GO:0005524">
    <property type="term" value="F:ATP binding"/>
    <property type="evidence" value="ECO:0007669"/>
    <property type="project" value="UniProtKB-KW"/>
</dbReference>
<keyword evidence="2" id="KW-0813">Transport</keyword>
<dbReference type="Gene3D" id="3.40.50.300">
    <property type="entry name" value="P-loop containing nucleotide triphosphate hydrolases"/>
    <property type="match status" value="1"/>
</dbReference>
<dbReference type="RefSeq" id="WP_092282609.1">
    <property type="nucleotide sequence ID" value="NZ_FOXR01000027.1"/>
</dbReference>
<reference evidence="11 12" key="1">
    <citation type="submission" date="2016-10" db="EMBL/GenBank/DDBJ databases">
        <authorList>
            <person name="de Groot N.N."/>
        </authorList>
    </citation>
    <scope>NUCLEOTIDE SEQUENCE [LARGE SCALE GENOMIC DNA]</scope>
    <source>
        <strain evidence="11 12">DSM 20678</strain>
    </source>
</reference>
<evidence type="ECO:0000256" key="4">
    <source>
        <dbReference type="ARBA" id="ARBA00022741"/>
    </source>
</evidence>
<proteinExistence type="predicted"/>
<evidence type="ECO:0000256" key="1">
    <source>
        <dbReference type="ARBA" id="ARBA00004651"/>
    </source>
</evidence>
<protein>
    <submittedName>
        <fullName evidence="11">ATP-binding cassette, subfamily B</fullName>
    </submittedName>
</protein>
<dbReference type="SMART" id="SM00382">
    <property type="entry name" value="AAA"/>
    <property type="match status" value="1"/>
</dbReference>
<dbReference type="GO" id="GO:0016887">
    <property type="term" value="F:ATP hydrolysis activity"/>
    <property type="evidence" value="ECO:0007669"/>
    <property type="project" value="InterPro"/>
</dbReference>
<dbReference type="PROSITE" id="PS50893">
    <property type="entry name" value="ABC_TRANSPORTER_2"/>
    <property type="match status" value="1"/>
</dbReference>
<dbReference type="PROSITE" id="PS00211">
    <property type="entry name" value="ABC_TRANSPORTER_1"/>
    <property type="match status" value="1"/>
</dbReference>
<dbReference type="InterPro" id="IPR011527">
    <property type="entry name" value="ABC1_TM_dom"/>
</dbReference>
<dbReference type="GO" id="GO:0015421">
    <property type="term" value="F:ABC-type oligopeptide transporter activity"/>
    <property type="evidence" value="ECO:0007669"/>
    <property type="project" value="TreeGrafter"/>
</dbReference>
<keyword evidence="5 11" id="KW-0067">ATP-binding</keyword>
<organism evidence="11 12">
    <name type="scientific">Caldicoprobacter faecalis</name>
    <dbReference type="NCBI Taxonomy" id="937334"/>
    <lineage>
        <taxon>Bacteria</taxon>
        <taxon>Bacillati</taxon>
        <taxon>Bacillota</taxon>
        <taxon>Clostridia</taxon>
        <taxon>Caldicoprobacterales</taxon>
        <taxon>Caldicoprobacteraceae</taxon>
        <taxon>Caldicoprobacter</taxon>
    </lineage>
</organism>
<feature type="transmembrane region" description="Helical" evidence="8">
    <location>
        <begin position="68"/>
        <end position="89"/>
    </location>
</feature>
<dbReference type="PROSITE" id="PS50929">
    <property type="entry name" value="ABC_TM1F"/>
    <property type="match status" value="1"/>
</dbReference>
<dbReference type="Gene3D" id="1.20.1560.10">
    <property type="entry name" value="ABC transporter type 1, transmembrane domain"/>
    <property type="match status" value="1"/>
</dbReference>
<dbReference type="OrthoDB" id="9762778at2"/>
<feature type="transmembrane region" description="Helical" evidence="8">
    <location>
        <begin position="35"/>
        <end position="56"/>
    </location>
</feature>
<evidence type="ECO:0000256" key="2">
    <source>
        <dbReference type="ARBA" id="ARBA00022448"/>
    </source>
</evidence>
<dbReference type="STRING" id="937334.SAMN05444406_1275"/>
<sequence length="594" mass="68127">MLRQRIIEDEALEKPFNMEQFKRLLSYMKPYTKQLVITFLLMIVASVCGLLGPLILQIAIDEYMVQGNYVGLAFITLIFLGVNFVNMVCVRKRVRIMVVVGQEVLFKLRQDLFNHIQKLSFTFYDSRPAGKILVRIINDVNSLSDLLTNGIINVVTDAFTLIVALIFMFSIHFRLALISLVTVPLMALVIVLLKKVIRLRWQTVRRKVSNMNAYLHESLAGMRVTQAFVREPETRQVYRQLSGDIYSAWMNAIKVNNLFWPSVEWIAAIGTFLIYWFGMKFLDQGTVTVGILVAFTGYVWRFWQPLNNLCNFYNSLLMATASTERIFEMLDIQPDITDKKDAIELPPIKGEVRFDHVTFYYEPEKPVLEDVSFTVKPGETIALVGPTGAGKTTIVSLISRFYDPVEGRVLIDGVDIRDVTLYSLRKQMGIMLQEPFIFSGTIMDNIRYGRLDATDEEVIEAAKIVHAHEFIKEMEDGYYTQVQERGSRLSQGQKQLISFARALLADPKILILDEATSSIDTRTEMLIQEGLKELLKGRTSFVIAHRLSTIRNADRIMVIDHGRIIECGNHDELLKKRGVYYNLYKAQYKFLQAV</sequence>
<dbReference type="SUPFAM" id="SSF52540">
    <property type="entry name" value="P-loop containing nucleoside triphosphate hydrolases"/>
    <property type="match status" value="1"/>
</dbReference>
<evidence type="ECO:0000256" key="8">
    <source>
        <dbReference type="SAM" id="Phobius"/>
    </source>
</evidence>
<dbReference type="Pfam" id="PF00664">
    <property type="entry name" value="ABC_membrane"/>
    <property type="match status" value="1"/>
</dbReference>
<feature type="domain" description="ABC transmembrane type-1" evidence="10">
    <location>
        <begin position="36"/>
        <end position="318"/>
    </location>
</feature>
<accession>A0A1I5XIT6</accession>
<evidence type="ECO:0000256" key="3">
    <source>
        <dbReference type="ARBA" id="ARBA00022692"/>
    </source>
</evidence>
<dbReference type="SUPFAM" id="SSF90123">
    <property type="entry name" value="ABC transporter transmembrane region"/>
    <property type="match status" value="1"/>
</dbReference>
<evidence type="ECO:0000259" key="10">
    <source>
        <dbReference type="PROSITE" id="PS50929"/>
    </source>
</evidence>
<dbReference type="CDD" id="cd18545">
    <property type="entry name" value="ABC_6TM_YknV_like"/>
    <property type="match status" value="1"/>
</dbReference>
<evidence type="ECO:0000259" key="9">
    <source>
        <dbReference type="PROSITE" id="PS50893"/>
    </source>
</evidence>
<dbReference type="CDD" id="cd03251">
    <property type="entry name" value="ABCC_MsbA"/>
    <property type="match status" value="1"/>
</dbReference>
<keyword evidence="7 8" id="KW-0472">Membrane</keyword>
<feature type="transmembrane region" description="Helical" evidence="8">
    <location>
        <begin position="151"/>
        <end position="171"/>
    </location>
</feature>
<evidence type="ECO:0000313" key="12">
    <source>
        <dbReference type="Proteomes" id="UP000198577"/>
    </source>
</evidence>
<dbReference type="EMBL" id="FOXR01000027">
    <property type="protein sequence ID" value="SFQ31861.1"/>
    <property type="molecule type" value="Genomic_DNA"/>
</dbReference>
<dbReference type="InterPro" id="IPR003439">
    <property type="entry name" value="ABC_transporter-like_ATP-bd"/>
</dbReference>
<keyword evidence="12" id="KW-1185">Reference proteome</keyword>
<evidence type="ECO:0000256" key="6">
    <source>
        <dbReference type="ARBA" id="ARBA00022989"/>
    </source>
</evidence>
<evidence type="ECO:0000313" key="11">
    <source>
        <dbReference type="EMBL" id="SFQ31861.1"/>
    </source>
</evidence>